<name>A0A812VJ55_SYMPI</name>
<protein>
    <recommendedName>
        <fullName evidence="3">Condensation domain-containing protein</fullName>
    </recommendedName>
</protein>
<keyword evidence="2" id="KW-1185">Reference proteome</keyword>
<sequence>NQFAYVLSLSHIIADGYIYYRLLSMLTCKLTPIVAFSPVRKAAFNEERWRAVGRSEYDFIFSPGFLLNCLTSKLLRGTPRCHAYLINQEKVRELKALAAEDEQVQYLSTNDILFSSFAKLFGARACSMAVNFRGRLANVTEEDAGNYQGLLWFGPEDVASPSLVRATLEQGRLRGVYRRCGSSPARPLPDFWETIRSRMAAITSWVFNDEPILEGCQVDLHLPHFDLDEVNTDLALLFKARPGQPA</sequence>
<evidence type="ECO:0000313" key="2">
    <source>
        <dbReference type="Proteomes" id="UP000649617"/>
    </source>
</evidence>
<accession>A0A812VJ55</accession>
<proteinExistence type="predicted"/>
<dbReference type="Proteomes" id="UP000649617">
    <property type="component" value="Unassembled WGS sequence"/>
</dbReference>
<gene>
    <name evidence="1" type="ORF">SPIL2461_LOCUS16412</name>
</gene>
<dbReference type="EMBL" id="CAJNIZ010042580">
    <property type="protein sequence ID" value="CAE7626673.1"/>
    <property type="molecule type" value="Genomic_DNA"/>
</dbReference>
<evidence type="ECO:0000313" key="1">
    <source>
        <dbReference type="EMBL" id="CAE7626673.1"/>
    </source>
</evidence>
<feature type="non-terminal residue" evidence="1">
    <location>
        <position position="246"/>
    </location>
</feature>
<reference evidence="1" key="1">
    <citation type="submission" date="2021-02" db="EMBL/GenBank/DDBJ databases">
        <authorList>
            <person name="Dougan E. K."/>
            <person name="Rhodes N."/>
            <person name="Thang M."/>
            <person name="Chan C."/>
        </authorList>
    </citation>
    <scope>NUCLEOTIDE SEQUENCE</scope>
</reference>
<feature type="non-terminal residue" evidence="1">
    <location>
        <position position="1"/>
    </location>
</feature>
<organism evidence="1 2">
    <name type="scientific">Symbiodinium pilosum</name>
    <name type="common">Dinoflagellate</name>
    <dbReference type="NCBI Taxonomy" id="2952"/>
    <lineage>
        <taxon>Eukaryota</taxon>
        <taxon>Sar</taxon>
        <taxon>Alveolata</taxon>
        <taxon>Dinophyceae</taxon>
        <taxon>Suessiales</taxon>
        <taxon>Symbiodiniaceae</taxon>
        <taxon>Symbiodinium</taxon>
    </lineage>
</organism>
<dbReference type="AlphaFoldDB" id="A0A812VJ55"/>
<evidence type="ECO:0008006" key="3">
    <source>
        <dbReference type="Google" id="ProtNLM"/>
    </source>
</evidence>
<dbReference type="OrthoDB" id="4069699at2759"/>
<comment type="caution">
    <text evidence="1">The sequence shown here is derived from an EMBL/GenBank/DDBJ whole genome shotgun (WGS) entry which is preliminary data.</text>
</comment>